<evidence type="ECO:0000259" key="2">
    <source>
        <dbReference type="Pfam" id="PF02517"/>
    </source>
</evidence>
<evidence type="ECO:0000313" key="3">
    <source>
        <dbReference type="EMBL" id="MBP2193894.1"/>
    </source>
</evidence>
<dbReference type="GO" id="GO:0006508">
    <property type="term" value="P:proteolysis"/>
    <property type="evidence" value="ECO:0007669"/>
    <property type="project" value="UniProtKB-KW"/>
</dbReference>
<keyword evidence="4" id="KW-1185">Reference proteome</keyword>
<sequence length="262" mass="27832">MKSQLYPERRPLLFLVVVTAISLPFFVVGAVVDSVRIGALRLPASAVMFLVPVVAAAILVYQEAGRGGVLGLLSRAFDYSAAPRKVWYLAAAGLPVLVAAGAYGIAWGLGEVGTRIPISLVAVPLVVVATLFAAACEELGWTAYATDPLRQRWGTTWTGIGLGIYWALWHLVPLMQVGHGFAWIAGWFTGTVAARVLIVWLHNNTGRGVFAAILFHAMLNVTAVLTPDYDLPIVQILAASLLLALAATVLLSARPSGPRPKG</sequence>
<dbReference type="Proteomes" id="UP001519325">
    <property type="component" value="Unassembled WGS sequence"/>
</dbReference>
<feature type="transmembrane region" description="Helical" evidence="1">
    <location>
        <begin position="86"/>
        <end position="110"/>
    </location>
</feature>
<keyword evidence="1" id="KW-0472">Membrane</keyword>
<dbReference type="InterPro" id="IPR003675">
    <property type="entry name" value="Rce1/LyrA-like_dom"/>
</dbReference>
<feature type="transmembrane region" description="Helical" evidence="1">
    <location>
        <begin position="208"/>
        <end position="227"/>
    </location>
</feature>
<gene>
    <name evidence="3" type="ORF">BJ987_006795</name>
</gene>
<feature type="domain" description="CAAX prenyl protease 2/Lysostaphin resistance protein A-like" evidence="2">
    <location>
        <begin position="122"/>
        <end position="221"/>
    </location>
</feature>
<dbReference type="EMBL" id="JAGGMR010000001">
    <property type="protein sequence ID" value="MBP2193894.1"/>
    <property type="molecule type" value="Genomic_DNA"/>
</dbReference>
<accession>A0ABS4QQC1</accession>
<feature type="transmembrane region" description="Helical" evidence="1">
    <location>
        <begin position="44"/>
        <end position="65"/>
    </location>
</feature>
<evidence type="ECO:0000256" key="1">
    <source>
        <dbReference type="SAM" id="Phobius"/>
    </source>
</evidence>
<feature type="transmembrane region" description="Helical" evidence="1">
    <location>
        <begin position="116"/>
        <end position="136"/>
    </location>
</feature>
<dbReference type="Pfam" id="PF02517">
    <property type="entry name" value="Rce1-like"/>
    <property type="match status" value="1"/>
</dbReference>
<dbReference type="GO" id="GO:0008233">
    <property type="term" value="F:peptidase activity"/>
    <property type="evidence" value="ECO:0007669"/>
    <property type="project" value="UniProtKB-KW"/>
</dbReference>
<name>A0ABS4QQC1_9NOCA</name>
<comment type="caution">
    <text evidence="3">The sequence shown here is derived from an EMBL/GenBank/DDBJ whole genome shotgun (WGS) entry which is preliminary data.</text>
</comment>
<organism evidence="3 4">
    <name type="scientific">Nocardia goodfellowii</name>
    <dbReference type="NCBI Taxonomy" id="882446"/>
    <lineage>
        <taxon>Bacteria</taxon>
        <taxon>Bacillati</taxon>
        <taxon>Actinomycetota</taxon>
        <taxon>Actinomycetes</taxon>
        <taxon>Mycobacteriales</taxon>
        <taxon>Nocardiaceae</taxon>
        <taxon>Nocardia</taxon>
    </lineage>
</organism>
<keyword evidence="3" id="KW-0378">Hydrolase</keyword>
<feature type="transmembrane region" description="Helical" evidence="1">
    <location>
        <begin position="157"/>
        <end position="175"/>
    </location>
</feature>
<dbReference type="RefSeq" id="WP_209897092.1">
    <property type="nucleotide sequence ID" value="NZ_JAGGMR010000001.1"/>
</dbReference>
<keyword evidence="1" id="KW-0812">Transmembrane</keyword>
<reference evidence="3 4" key="1">
    <citation type="submission" date="2021-03" db="EMBL/GenBank/DDBJ databases">
        <title>Sequencing the genomes of 1000 actinobacteria strains.</title>
        <authorList>
            <person name="Klenk H.-P."/>
        </authorList>
    </citation>
    <scope>NUCLEOTIDE SEQUENCE [LARGE SCALE GENOMIC DNA]</scope>
    <source>
        <strain evidence="3 4">DSM 45516</strain>
    </source>
</reference>
<keyword evidence="1" id="KW-1133">Transmembrane helix</keyword>
<keyword evidence="3" id="KW-0645">Protease</keyword>
<evidence type="ECO:0000313" key="4">
    <source>
        <dbReference type="Proteomes" id="UP001519325"/>
    </source>
</evidence>
<feature type="transmembrane region" description="Helical" evidence="1">
    <location>
        <begin position="181"/>
        <end position="201"/>
    </location>
</feature>
<proteinExistence type="predicted"/>
<feature type="transmembrane region" description="Helical" evidence="1">
    <location>
        <begin position="12"/>
        <end position="32"/>
    </location>
</feature>
<protein>
    <submittedName>
        <fullName evidence="3">Membrane protease YdiL (CAAX protease family)</fullName>
    </submittedName>
</protein>
<feature type="transmembrane region" description="Helical" evidence="1">
    <location>
        <begin position="233"/>
        <end position="253"/>
    </location>
</feature>